<feature type="compositionally biased region" description="Low complexity" evidence="1">
    <location>
        <begin position="380"/>
        <end position="389"/>
    </location>
</feature>
<comment type="caution">
    <text evidence="2">The sequence shown here is derived from an EMBL/GenBank/DDBJ whole genome shotgun (WGS) entry which is preliminary data.</text>
</comment>
<keyword evidence="3" id="KW-1185">Reference proteome</keyword>
<feature type="region of interest" description="Disordered" evidence="1">
    <location>
        <begin position="379"/>
        <end position="407"/>
    </location>
</feature>
<dbReference type="STRING" id="1219077.VAZ01S_096_00150"/>
<feature type="region of interest" description="Disordered" evidence="1">
    <location>
        <begin position="110"/>
        <end position="186"/>
    </location>
</feature>
<feature type="compositionally biased region" description="Polar residues" evidence="1">
    <location>
        <begin position="111"/>
        <end position="139"/>
    </location>
</feature>
<proteinExistence type="predicted"/>
<dbReference type="InterPro" id="IPR013354">
    <property type="entry name" value="T3SS_YscP_C"/>
</dbReference>
<evidence type="ECO:0000313" key="3">
    <source>
        <dbReference type="Proteomes" id="UP000016567"/>
    </source>
</evidence>
<dbReference type="RefSeq" id="WP_021711598.1">
    <property type="nucleotide sequence ID" value="NZ_BAOB01000498.1"/>
</dbReference>
<feature type="compositionally biased region" description="Basic and acidic residues" evidence="1">
    <location>
        <begin position="40"/>
        <end position="57"/>
    </location>
</feature>
<gene>
    <name evidence="2" type="ORF">VAZ01S_096_00150</name>
</gene>
<feature type="region of interest" description="Disordered" evidence="1">
    <location>
        <begin position="1"/>
        <end position="76"/>
    </location>
</feature>
<name>U3CHZ6_9VIBR</name>
<organism evidence="2 3">
    <name type="scientific">Vibrio azureus NBRC 104587</name>
    <dbReference type="NCBI Taxonomy" id="1219077"/>
    <lineage>
        <taxon>Bacteria</taxon>
        <taxon>Pseudomonadati</taxon>
        <taxon>Pseudomonadota</taxon>
        <taxon>Gammaproteobacteria</taxon>
        <taxon>Vibrionales</taxon>
        <taxon>Vibrionaceae</taxon>
        <taxon>Vibrio</taxon>
    </lineage>
</organism>
<reference evidence="2 3" key="1">
    <citation type="submission" date="2013-09" db="EMBL/GenBank/DDBJ databases">
        <title>Whole genome shotgun sequence of Vibrio azureus NBRC 104587.</title>
        <authorList>
            <person name="Isaki S."/>
            <person name="Hosoyama A."/>
            <person name="Numata M."/>
            <person name="Hashimoto M."/>
            <person name="Hosoyama Y."/>
            <person name="Tsuchikane K."/>
            <person name="Noguchi M."/>
            <person name="Hirakata S."/>
            <person name="Ichikawa N."/>
            <person name="Ohji S."/>
            <person name="Yamazoe A."/>
            <person name="Fujita N."/>
        </authorList>
    </citation>
    <scope>NUCLEOTIDE SEQUENCE [LARGE SCALE GENOMIC DNA]</scope>
    <source>
        <strain evidence="2 3">NBRC 104587</strain>
    </source>
</reference>
<protein>
    <submittedName>
        <fullName evidence="2">Putative type III secretion system protein</fullName>
    </submittedName>
</protein>
<dbReference type="NCBIfam" id="TIGR02514">
    <property type="entry name" value="type_III_yscP"/>
    <property type="match status" value="1"/>
</dbReference>
<sequence length="407" mass="45375">MRLKSEPQNSIENCIAEHHLPQKKQRQNKLTANHSAVETLELKMNKAMSKNDAKKNSDALATSPALPESSDNVNTPFNEILESTTQTANSALSATTSDALMLQKFSHIKQTKSAIDTDTTRSGVSSSDTTPHTSPLYTDNSKEAEAPLNRSSTAQANLMLPAQKPLKDRAPSKKLKEVENSDKQEINTINTATASSLQHSHFESIAKPETTEPNIKPEQDSKHSKVLLNLNTNQAMTSAKETKELNSRIIDKSLNKKEEPESLSHLASPMVRMTQGDIILKNLEVIAPTKDDHSLTQLVNKLVEKIWVSLPSANEKEVRVFLNEGLLKGGEISIKQSAEGYSVTIRQEQALTLINQQSRQDLVERLQKLVTDAPIRVSVSEQMNQQSDQQRSRQQRNIYDEWNPEED</sequence>
<dbReference type="Proteomes" id="UP000016567">
    <property type="component" value="Unassembled WGS sequence"/>
</dbReference>
<dbReference type="eggNOG" id="ENOG5031N24">
    <property type="taxonomic scope" value="Bacteria"/>
</dbReference>
<evidence type="ECO:0000256" key="1">
    <source>
        <dbReference type="SAM" id="MobiDB-lite"/>
    </source>
</evidence>
<dbReference type="AlphaFoldDB" id="U3CHZ6"/>
<feature type="compositionally biased region" description="Polar residues" evidence="1">
    <location>
        <begin position="1"/>
        <end position="12"/>
    </location>
</feature>
<feature type="compositionally biased region" description="Basic and acidic residues" evidence="1">
    <location>
        <begin position="165"/>
        <end position="185"/>
    </location>
</feature>
<evidence type="ECO:0000313" key="2">
    <source>
        <dbReference type="EMBL" id="GAD77863.1"/>
    </source>
</evidence>
<accession>U3CHZ6</accession>
<dbReference type="CDD" id="cd17467">
    <property type="entry name" value="T3SS_YscP_C"/>
    <property type="match status" value="1"/>
</dbReference>
<dbReference type="EMBL" id="BATL01000096">
    <property type="protein sequence ID" value="GAD77863.1"/>
    <property type="molecule type" value="Genomic_DNA"/>
</dbReference>